<dbReference type="RefSeq" id="WP_315876786.1">
    <property type="nucleotide sequence ID" value="NZ_JAWCTQ010000005.1"/>
</dbReference>
<name>A0ABU3QFZ8_9ACTN</name>
<keyword evidence="4" id="KW-1185">Reference proteome</keyword>
<evidence type="ECO:0000313" key="4">
    <source>
        <dbReference type="Proteomes" id="UP001250181"/>
    </source>
</evidence>
<evidence type="ECO:0008006" key="5">
    <source>
        <dbReference type="Google" id="ProtNLM"/>
    </source>
</evidence>
<comment type="caution">
    <text evidence="3">The sequence shown here is derived from an EMBL/GenBank/DDBJ whole genome shotgun (WGS) entry which is preliminary data.</text>
</comment>
<evidence type="ECO:0000313" key="3">
    <source>
        <dbReference type="EMBL" id="MDT9681691.1"/>
    </source>
</evidence>
<evidence type="ECO:0000256" key="2">
    <source>
        <dbReference type="SAM" id="Phobius"/>
    </source>
</evidence>
<reference evidence="3 4" key="1">
    <citation type="submission" date="2023-09" db="EMBL/GenBank/DDBJ databases">
        <title>Streptomyces sp. nov.: A antagonism against Alternaria gaisen Producing Streptochlin, Isolated from Tamarix root soil.</title>
        <authorList>
            <person name="Chen Y."/>
        </authorList>
    </citation>
    <scope>NUCLEOTIDE SEQUENCE [LARGE SCALE GENOMIC DNA]</scope>
    <source>
        <strain evidence="3 4">TRM76323</strain>
    </source>
</reference>
<evidence type="ECO:0000256" key="1">
    <source>
        <dbReference type="SAM" id="MobiDB-lite"/>
    </source>
</evidence>
<dbReference type="Proteomes" id="UP001250181">
    <property type="component" value="Unassembled WGS sequence"/>
</dbReference>
<keyword evidence="2" id="KW-0812">Transmembrane</keyword>
<organism evidence="3 4">
    <name type="scientific">Streptomyces tamarix</name>
    <dbReference type="NCBI Taxonomy" id="3078565"/>
    <lineage>
        <taxon>Bacteria</taxon>
        <taxon>Bacillati</taxon>
        <taxon>Actinomycetota</taxon>
        <taxon>Actinomycetes</taxon>
        <taxon>Kitasatosporales</taxon>
        <taxon>Streptomycetaceae</taxon>
        <taxon>Streptomyces</taxon>
    </lineage>
</organism>
<feature type="region of interest" description="Disordered" evidence="1">
    <location>
        <begin position="69"/>
        <end position="125"/>
    </location>
</feature>
<keyword evidence="2" id="KW-0472">Membrane</keyword>
<protein>
    <recommendedName>
        <fullName evidence="5">LigA protein</fullName>
    </recommendedName>
</protein>
<feature type="transmembrane region" description="Helical" evidence="2">
    <location>
        <begin position="45"/>
        <end position="65"/>
    </location>
</feature>
<dbReference type="EMBL" id="JAWCTQ010000005">
    <property type="protein sequence ID" value="MDT9681691.1"/>
    <property type="molecule type" value="Genomic_DNA"/>
</dbReference>
<keyword evidence="2" id="KW-1133">Transmembrane helix</keyword>
<proteinExistence type="predicted"/>
<accession>A0ABU3QFZ8</accession>
<sequence length="334" mass="36008">MTHIDEDELRRGLRELADTDGTAGAVPPAGAVVALGRRTRHRRRALAAGAATALVAAGSVLGVRWTGGPAPSPDSVAAVTGSGDTAASSRGGDPSRPRPVGWEVYPPQPRSKEGEPLDTGPRSPVENVRYRYDLSPICGLRYAVFGGRVWEAEKVPSFSSWVSDRAHGFMRLVDDPGVKTPVAVFEFDAPNPRTIVFRPLADETRAGCLAEEPPRGYSDAPAATVGPAKPVDDAQYPYDWPTGCDKRYLVFGGRLWEAEGFPPGTLEDLVHDLPTAAQARLMGGRVLMTVESPLIEATPMTWTYLPADRIDDEDRARCPDVLDQLERIARETAS</sequence>
<gene>
    <name evidence="3" type="ORF">RND61_06325</name>
</gene>